<dbReference type="Proteomes" id="UP001479436">
    <property type="component" value="Unassembled WGS sequence"/>
</dbReference>
<dbReference type="InterPro" id="IPR050782">
    <property type="entry name" value="PP1_regulatory_subunit_3"/>
</dbReference>
<feature type="region of interest" description="Disordered" evidence="1">
    <location>
        <begin position="475"/>
        <end position="497"/>
    </location>
</feature>
<dbReference type="InterPro" id="IPR005036">
    <property type="entry name" value="CBM21_dom"/>
</dbReference>
<accession>A0ABR2X0P5</accession>
<dbReference type="Gene3D" id="2.60.40.2440">
    <property type="entry name" value="Carbohydrate binding type-21 domain"/>
    <property type="match status" value="1"/>
</dbReference>
<evidence type="ECO:0000259" key="2">
    <source>
        <dbReference type="PROSITE" id="PS51159"/>
    </source>
</evidence>
<dbReference type="EMBL" id="JASJQH010000085">
    <property type="protein sequence ID" value="KAK9767319.1"/>
    <property type="molecule type" value="Genomic_DNA"/>
</dbReference>
<dbReference type="InterPro" id="IPR038175">
    <property type="entry name" value="CBM21_dom_sf"/>
</dbReference>
<feature type="compositionally biased region" description="Basic and acidic residues" evidence="1">
    <location>
        <begin position="484"/>
        <end position="497"/>
    </location>
</feature>
<organism evidence="3 4">
    <name type="scientific">Basidiobolus ranarum</name>
    <dbReference type="NCBI Taxonomy" id="34480"/>
    <lineage>
        <taxon>Eukaryota</taxon>
        <taxon>Fungi</taxon>
        <taxon>Fungi incertae sedis</taxon>
        <taxon>Zoopagomycota</taxon>
        <taxon>Entomophthoromycotina</taxon>
        <taxon>Basidiobolomycetes</taxon>
        <taxon>Basidiobolales</taxon>
        <taxon>Basidiobolaceae</taxon>
        <taxon>Basidiobolus</taxon>
    </lineage>
</organism>
<protein>
    <recommendedName>
        <fullName evidence="2">CBM21 domain-containing protein</fullName>
    </recommendedName>
</protein>
<keyword evidence="4" id="KW-1185">Reference proteome</keyword>
<name>A0ABR2X0P5_9FUNG</name>
<reference evidence="3 4" key="1">
    <citation type="submission" date="2023-04" db="EMBL/GenBank/DDBJ databases">
        <title>Genome of Basidiobolus ranarum AG-B5.</title>
        <authorList>
            <person name="Stajich J.E."/>
            <person name="Carter-House D."/>
            <person name="Gryganskyi A."/>
        </authorList>
    </citation>
    <scope>NUCLEOTIDE SEQUENCE [LARGE SCALE GENOMIC DNA]</scope>
    <source>
        <strain evidence="3 4">AG-B5</strain>
    </source>
</reference>
<evidence type="ECO:0000313" key="4">
    <source>
        <dbReference type="Proteomes" id="UP001479436"/>
    </source>
</evidence>
<comment type="caution">
    <text evidence="3">The sequence shown here is derived from an EMBL/GenBank/DDBJ whole genome shotgun (WGS) entry which is preliminary data.</text>
</comment>
<sequence>MSNLWNVTMPSLVEPYEKPKANKTWPKRRVSLLSSNPTPLVTSSSHQPTPTLLARKPCEKASQLNGHQSKISSKGEVKLYHHSPLESKKAVSLQYPRKKSGEVVKPALKSKESEQPELTSIIPTKFVHFDAQLEYIKLFMKGEKPQTISNPGSDAEDGTSSDDDFYDQDEVSLSIRLPNFQPSPFSFYTSKAVSIDSITLSQDKKKLVGGILVANLAYHKHVSIRYTFDFWQTTEEISADFKQPTTKEFNNGIGIDEFSFSIDLEKRISLELSSPKKTLFLAVKYQVDNQEYWDNNDGMNYHVEFVLSKTRNGNDPWDTYQSMSVNSKSQPIEIKRSSFNDSNSLLASSPESPLVSLKSASTNKLSSRYDFEASLSALLAAETHNPQKKFSSYLDCPTSDQIDRQYESYSNSPAFSTPSTLSKMLSHEYDSYSSASVESPFGNNSWEEPTYLLNAYDSFSRNYVSNTPSCIPSKSGNSLINARSENDSDNHILDGPHIKSHSYGASPAVCNNTAFHLE</sequence>
<dbReference type="PANTHER" id="PTHR12307">
    <property type="entry name" value="PROTEIN PHOSPHATASE 1 REGULATORY SUBUNIT"/>
    <property type="match status" value="1"/>
</dbReference>
<dbReference type="PANTHER" id="PTHR12307:SF36">
    <property type="entry name" value="GLYCOGEN-BINDING SUBUNIT 76A"/>
    <property type="match status" value="1"/>
</dbReference>
<evidence type="ECO:0000313" key="3">
    <source>
        <dbReference type="EMBL" id="KAK9767319.1"/>
    </source>
</evidence>
<proteinExistence type="predicted"/>
<evidence type="ECO:0000256" key="1">
    <source>
        <dbReference type="SAM" id="MobiDB-lite"/>
    </source>
</evidence>
<dbReference type="Pfam" id="PF03370">
    <property type="entry name" value="CBM_21"/>
    <property type="match status" value="1"/>
</dbReference>
<feature type="domain" description="CBM21" evidence="2">
    <location>
        <begin position="185"/>
        <end position="304"/>
    </location>
</feature>
<gene>
    <name evidence="3" type="ORF">K7432_002980</name>
</gene>
<dbReference type="PROSITE" id="PS51159">
    <property type="entry name" value="CBM21"/>
    <property type="match status" value="1"/>
</dbReference>